<keyword evidence="2" id="KW-1185">Reference proteome</keyword>
<gene>
    <name evidence="1" type="ORF">LSALG_LOCUS10621</name>
</gene>
<accession>A0AA35YDX4</accession>
<evidence type="ECO:0000313" key="1">
    <source>
        <dbReference type="EMBL" id="CAI9270301.1"/>
    </source>
</evidence>
<sequence length="148" mass="17331">MEVSCQFEERKKVTDSIEYWISSRGEGQYLVILGTAAVRKEISDETNRETGRSKQISSVHIYISVSILLMVGLLGNDNIICNIRRQYTDTRTQANLWKLKSNHKQELHVHTEQMSLVVEWRRRSDMLERMMKAHKSAFPVWGFETLEK</sequence>
<dbReference type="EMBL" id="OX465078">
    <property type="protein sequence ID" value="CAI9270301.1"/>
    <property type="molecule type" value="Genomic_DNA"/>
</dbReference>
<name>A0AA35YDX4_LACSI</name>
<dbReference type="Proteomes" id="UP001177003">
    <property type="component" value="Chromosome 2"/>
</dbReference>
<proteinExistence type="predicted"/>
<reference evidence="1" key="1">
    <citation type="submission" date="2023-04" db="EMBL/GenBank/DDBJ databases">
        <authorList>
            <person name="Vijverberg K."/>
            <person name="Xiong W."/>
            <person name="Schranz E."/>
        </authorList>
    </citation>
    <scope>NUCLEOTIDE SEQUENCE</scope>
</reference>
<evidence type="ECO:0000313" key="2">
    <source>
        <dbReference type="Proteomes" id="UP001177003"/>
    </source>
</evidence>
<dbReference type="AlphaFoldDB" id="A0AA35YDX4"/>
<organism evidence="1 2">
    <name type="scientific">Lactuca saligna</name>
    <name type="common">Willowleaf lettuce</name>
    <dbReference type="NCBI Taxonomy" id="75948"/>
    <lineage>
        <taxon>Eukaryota</taxon>
        <taxon>Viridiplantae</taxon>
        <taxon>Streptophyta</taxon>
        <taxon>Embryophyta</taxon>
        <taxon>Tracheophyta</taxon>
        <taxon>Spermatophyta</taxon>
        <taxon>Magnoliopsida</taxon>
        <taxon>eudicotyledons</taxon>
        <taxon>Gunneridae</taxon>
        <taxon>Pentapetalae</taxon>
        <taxon>asterids</taxon>
        <taxon>campanulids</taxon>
        <taxon>Asterales</taxon>
        <taxon>Asteraceae</taxon>
        <taxon>Cichorioideae</taxon>
        <taxon>Cichorieae</taxon>
        <taxon>Lactucinae</taxon>
        <taxon>Lactuca</taxon>
    </lineage>
</organism>
<protein>
    <submittedName>
        <fullName evidence="1">Uncharacterized protein</fullName>
    </submittedName>
</protein>